<dbReference type="SUPFAM" id="SSF53850">
    <property type="entry name" value="Periplasmic binding protein-like II"/>
    <property type="match status" value="1"/>
</dbReference>
<dbReference type="InterPro" id="IPR042100">
    <property type="entry name" value="Bug_dom1"/>
</dbReference>
<dbReference type="PANTHER" id="PTHR42928:SF5">
    <property type="entry name" value="BLR1237 PROTEIN"/>
    <property type="match status" value="1"/>
</dbReference>
<evidence type="ECO:0000313" key="2">
    <source>
        <dbReference type="EMBL" id="MCM2675888.1"/>
    </source>
</evidence>
<dbReference type="Proteomes" id="UP001203665">
    <property type="component" value="Unassembled WGS sequence"/>
</dbReference>
<reference evidence="2" key="1">
    <citation type="submission" date="2022-06" db="EMBL/GenBank/DDBJ databases">
        <title>Alkalicoccobacillus porphyridii sp. nov., isolated from a marine red alga, Porphyridium purpureum and reclassification of Shouchella plakortidis and Shouchella gibsonii as Alkalicoccobacillus plakortidis comb. nov. and Alkalicoccobacillus gibsonii comb. nov.</title>
        <authorList>
            <person name="Kim K.H."/>
            <person name="Lee J.K."/>
            <person name="Han D.M."/>
            <person name="Baek J.H."/>
            <person name="Jeon C.O."/>
        </authorList>
    </citation>
    <scope>NUCLEOTIDE SEQUENCE</scope>
    <source>
        <strain evidence="2">DSM 19153</strain>
    </source>
</reference>
<gene>
    <name evidence="2" type="ORF">NDM98_10545</name>
</gene>
<protein>
    <submittedName>
        <fullName evidence="2">Tripartite tricarboxylate transporter substrate binding protein</fullName>
    </submittedName>
</protein>
<evidence type="ECO:0000256" key="1">
    <source>
        <dbReference type="ARBA" id="ARBA00006987"/>
    </source>
</evidence>
<dbReference type="InterPro" id="IPR005064">
    <property type="entry name" value="BUG"/>
</dbReference>
<evidence type="ECO:0000313" key="3">
    <source>
        <dbReference type="Proteomes" id="UP001203665"/>
    </source>
</evidence>
<dbReference type="EMBL" id="JAMQJY010000001">
    <property type="protein sequence ID" value="MCM2675888.1"/>
    <property type="molecule type" value="Genomic_DNA"/>
</dbReference>
<dbReference type="PROSITE" id="PS51257">
    <property type="entry name" value="PROKAR_LIPOPROTEIN"/>
    <property type="match status" value="1"/>
</dbReference>
<dbReference type="Gene3D" id="3.40.190.150">
    <property type="entry name" value="Bordetella uptake gene, domain 1"/>
    <property type="match status" value="1"/>
</dbReference>
<dbReference type="RefSeq" id="WP_251607234.1">
    <property type="nucleotide sequence ID" value="NZ_JAMQJY010000001.1"/>
</dbReference>
<dbReference type="PANTHER" id="PTHR42928">
    <property type="entry name" value="TRICARBOXYLATE-BINDING PROTEIN"/>
    <property type="match status" value="1"/>
</dbReference>
<sequence length="322" mass="33997">MNKLWTGLGLSTVLLLGACGGNGSSGESAEDYPSKNIEIMVPYSAGGGTDILARSFAELLKEDIDQGVAVVNREGGGGAVGMQNGVSANPDGYTVSMVTVELLTLPQQGLANFTYDEFRPVVQLNEDPAAITVKADAPWDTIEEFLADAESNVLDVGNSGSGAIWHLAAAGLAKEAGVEFNYVPYEGAAPAITALMGGHIDAVSVSPGEVETQVEAGNLKVLGVMADERLATHEDVPTLKEVGYDISLGTWRGLAVPTETPDEIVAQMEEYFIAVGQKDEFREEIEKLNLGYKVASGEEFLSLMESQDDLFSDLISDLGLSN</sequence>
<name>A0ABT0XJ03_9BACI</name>
<comment type="similarity">
    <text evidence="1">Belongs to the UPF0065 (bug) family.</text>
</comment>
<dbReference type="PIRSF" id="PIRSF017082">
    <property type="entry name" value="YflP"/>
    <property type="match status" value="1"/>
</dbReference>
<accession>A0ABT0XJ03</accession>
<dbReference type="Pfam" id="PF03401">
    <property type="entry name" value="TctC"/>
    <property type="match status" value="1"/>
</dbReference>
<proteinExistence type="inferred from homology"/>
<dbReference type="Gene3D" id="3.40.190.10">
    <property type="entry name" value="Periplasmic binding protein-like II"/>
    <property type="match status" value="1"/>
</dbReference>
<organism evidence="2 3">
    <name type="scientific">Alkalicoccobacillus plakortidis</name>
    <dbReference type="NCBI Taxonomy" id="444060"/>
    <lineage>
        <taxon>Bacteria</taxon>
        <taxon>Bacillati</taxon>
        <taxon>Bacillota</taxon>
        <taxon>Bacilli</taxon>
        <taxon>Bacillales</taxon>
        <taxon>Bacillaceae</taxon>
        <taxon>Alkalicoccobacillus</taxon>
    </lineage>
</organism>
<keyword evidence="3" id="KW-1185">Reference proteome</keyword>
<comment type="caution">
    <text evidence="2">The sequence shown here is derived from an EMBL/GenBank/DDBJ whole genome shotgun (WGS) entry which is preliminary data.</text>
</comment>
<dbReference type="CDD" id="cd07012">
    <property type="entry name" value="PBP2_Bug_TTT"/>
    <property type="match status" value="1"/>
</dbReference>